<dbReference type="EMBL" id="VATY01000002">
    <property type="protein sequence ID" value="TMM56702.1"/>
    <property type="molecule type" value="Genomic_DNA"/>
</dbReference>
<dbReference type="AlphaFoldDB" id="A0A5S3PPR3"/>
<feature type="transmembrane region" description="Helical" evidence="1">
    <location>
        <begin position="6"/>
        <end position="24"/>
    </location>
</feature>
<evidence type="ECO:0000256" key="1">
    <source>
        <dbReference type="SAM" id="Phobius"/>
    </source>
</evidence>
<dbReference type="RefSeq" id="WP_138657686.1">
    <property type="nucleotide sequence ID" value="NZ_VATY01000002.1"/>
</dbReference>
<keyword evidence="1" id="KW-0812">Transmembrane</keyword>
<sequence>MSLLLMVITILAVLLLVYVLVHYLRGIIKLLTSIGGSGSSYLAKLRLGLRAIETETGHLPVQVTKLNGALTEVAGGLKVVDEQLEESINAAVKQKV</sequence>
<evidence type="ECO:0000313" key="3">
    <source>
        <dbReference type="Proteomes" id="UP000310314"/>
    </source>
</evidence>
<protein>
    <submittedName>
        <fullName evidence="2">Uncharacterized protein</fullName>
    </submittedName>
</protein>
<dbReference type="Proteomes" id="UP000310314">
    <property type="component" value="Unassembled WGS sequence"/>
</dbReference>
<proteinExistence type="predicted"/>
<organism evidence="2 3">
    <name type="scientific">Maribacter algarum</name>
    <name type="common">ex Zhang et al. 2020</name>
    <dbReference type="NCBI Taxonomy" id="2578118"/>
    <lineage>
        <taxon>Bacteria</taxon>
        <taxon>Pseudomonadati</taxon>
        <taxon>Bacteroidota</taxon>
        <taxon>Flavobacteriia</taxon>
        <taxon>Flavobacteriales</taxon>
        <taxon>Flavobacteriaceae</taxon>
        <taxon>Maribacter</taxon>
    </lineage>
</organism>
<name>A0A5S3PPR3_9FLAO</name>
<comment type="caution">
    <text evidence="2">The sequence shown here is derived from an EMBL/GenBank/DDBJ whole genome shotgun (WGS) entry which is preliminary data.</text>
</comment>
<evidence type="ECO:0000313" key="2">
    <source>
        <dbReference type="EMBL" id="TMM56702.1"/>
    </source>
</evidence>
<keyword evidence="1" id="KW-1133">Transmembrane helix</keyword>
<reference evidence="2 3" key="1">
    <citation type="submission" date="2019-05" db="EMBL/GenBank/DDBJ databases">
        <authorList>
            <person name="Zhang J.-Y."/>
            <person name="Feg X."/>
            <person name="Du Z.-J."/>
        </authorList>
    </citation>
    <scope>NUCLEOTIDE SEQUENCE [LARGE SCALE GENOMIC DNA]</scope>
    <source>
        <strain evidence="2 3">RZ26</strain>
    </source>
</reference>
<keyword evidence="1" id="KW-0472">Membrane</keyword>
<accession>A0A5S3PPR3</accession>
<dbReference type="OrthoDB" id="1451536at2"/>
<keyword evidence="3" id="KW-1185">Reference proteome</keyword>
<gene>
    <name evidence="2" type="ORF">FEE95_09365</name>
</gene>